<proteinExistence type="predicted"/>
<keyword evidence="1" id="KW-0472">Membrane</keyword>
<reference evidence="2 3" key="1">
    <citation type="submission" date="2019-03" db="EMBL/GenBank/DDBJ databases">
        <title>Subsurface microbial communities from deep shales in Ohio and West Virginia, USA.</title>
        <authorList>
            <person name="Wrighton K."/>
        </authorList>
    </citation>
    <scope>NUCLEOTIDE SEQUENCE [LARGE SCALE GENOMIC DNA]</scope>
    <source>
        <strain evidence="2 3">MA284_T2</strain>
    </source>
</reference>
<keyword evidence="1" id="KW-1133">Transmembrane helix</keyword>
<keyword evidence="1" id="KW-0812">Transmembrane</keyword>
<evidence type="ECO:0000313" key="2">
    <source>
        <dbReference type="EMBL" id="TDO70040.1"/>
    </source>
</evidence>
<organism evidence="2 3">
    <name type="scientific">Halanaerobium saccharolyticum</name>
    <dbReference type="NCBI Taxonomy" id="43595"/>
    <lineage>
        <taxon>Bacteria</taxon>
        <taxon>Bacillati</taxon>
        <taxon>Bacillota</taxon>
        <taxon>Clostridia</taxon>
        <taxon>Halanaerobiales</taxon>
        <taxon>Halanaerobiaceae</taxon>
        <taxon>Halanaerobium</taxon>
    </lineage>
</organism>
<dbReference type="RefSeq" id="WP_133516423.1">
    <property type="nucleotide sequence ID" value="NZ_SNWX01000056.1"/>
</dbReference>
<feature type="transmembrane region" description="Helical" evidence="1">
    <location>
        <begin position="7"/>
        <end position="25"/>
    </location>
</feature>
<gene>
    <name evidence="2" type="ORF">DFR79_1562</name>
</gene>
<name>A0A4R6LAX3_9FIRM</name>
<evidence type="ECO:0000313" key="3">
    <source>
        <dbReference type="Proteomes" id="UP000295064"/>
    </source>
</evidence>
<dbReference type="EMBL" id="SNWX01000056">
    <property type="protein sequence ID" value="TDO70040.1"/>
    <property type="molecule type" value="Genomic_DNA"/>
</dbReference>
<comment type="caution">
    <text evidence="2">The sequence shown here is derived from an EMBL/GenBank/DDBJ whole genome shotgun (WGS) entry which is preliminary data.</text>
</comment>
<accession>A0A4R6LAX3</accession>
<dbReference type="AlphaFoldDB" id="A0A4R6LAX3"/>
<sequence>MNEFIKLSISFILGVITTFISIHFAEKIKENNHKEKLKKLLKVQMLDILEAMKEEENFNIVYYGKVINNDMDDEEYNKIKKEIKDNNPLKNHLYKLSDNELKYYKNKIEESKQLVLNDKLFLPESELMYFDSETVIMFSKVKNKLILLLDKIHMILSLFKEMNKEEFDKKTIDIFDVLFEFGDEMHTLIFELSLDDQ</sequence>
<dbReference type="Proteomes" id="UP000295064">
    <property type="component" value="Unassembled WGS sequence"/>
</dbReference>
<protein>
    <submittedName>
        <fullName evidence="2">Uncharacterized protein</fullName>
    </submittedName>
</protein>
<evidence type="ECO:0000256" key="1">
    <source>
        <dbReference type="SAM" id="Phobius"/>
    </source>
</evidence>